<organism evidence="1 2">
    <name type="scientific">Aphis craccivora</name>
    <name type="common">Cowpea aphid</name>
    <dbReference type="NCBI Taxonomy" id="307492"/>
    <lineage>
        <taxon>Eukaryota</taxon>
        <taxon>Metazoa</taxon>
        <taxon>Ecdysozoa</taxon>
        <taxon>Arthropoda</taxon>
        <taxon>Hexapoda</taxon>
        <taxon>Insecta</taxon>
        <taxon>Pterygota</taxon>
        <taxon>Neoptera</taxon>
        <taxon>Paraneoptera</taxon>
        <taxon>Hemiptera</taxon>
        <taxon>Sternorrhyncha</taxon>
        <taxon>Aphidomorpha</taxon>
        <taxon>Aphidoidea</taxon>
        <taxon>Aphididae</taxon>
        <taxon>Aphidini</taxon>
        <taxon>Aphis</taxon>
        <taxon>Aphis</taxon>
    </lineage>
</organism>
<dbReference type="AlphaFoldDB" id="A0A6G0ZQ13"/>
<feature type="non-terminal residue" evidence="1">
    <location>
        <position position="1"/>
    </location>
</feature>
<comment type="caution">
    <text evidence="1">The sequence shown here is derived from an EMBL/GenBank/DDBJ whole genome shotgun (WGS) entry which is preliminary data.</text>
</comment>
<reference evidence="1 2" key="1">
    <citation type="submission" date="2019-08" db="EMBL/GenBank/DDBJ databases">
        <title>Whole genome of Aphis craccivora.</title>
        <authorList>
            <person name="Voronova N.V."/>
            <person name="Shulinski R.S."/>
            <person name="Bandarenka Y.V."/>
            <person name="Zhorov D.G."/>
            <person name="Warner D."/>
        </authorList>
    </citation>
    <scope>NUCLEOTIDE SEQUENCE [LARGE SCALE GENOMIC DNA]</scope>
    <source>
        <strain evidence="1">180601</strain>
        <tissue evidence="1">Whole Body</tissue>
    </source>
</reference>
<gene>
    <name evidence="1" type="ORF">FWK35_00023629</name>
</gene>
<name>A0A6G0ZQ13_APHCR</name>
<evidence type="ECO:0000313" key="1">
    <source>
        <dbReference type="EMBL" id="KAF0773415.1"/>
    </source>
</evidence>
<dbReference type="OrthoDB" id="6612282at2759"/>
<sequence length="167" mass="18949">VLGDEVYGTESGRKVLVDTMVDTNRDNKNTIISKGILKRRIFVWNDKPAQTTSAKLLQDSGDCCMANTCKRCVTFDETITIKNDEDLVVRKPLKLELVIDNWKSNGAETHTETIQPDPGIVRRLVEEFNTIEEKASSSKLINCKSSLRVRPQRYGRVNDLINMFNSK</sequence>
<proteinExistence type="predicted"/>
<keyword evidence="2" id="KW-1185">Reference proteome</keyword>
<dbReference type="EMBL" id="VUJU01000063">
    <property type="protein sequence ID" value="KAF0773415.1"/>
    <property type="molecule type" value="Genomic_DNA"/>
</dbReference>
<protein>
    <submittedName>
        <fullName evidence="1">Uncharacterized protein</fullName>
    </submittedName>
</protein>
<dbReference type="Proteomes" id="UP000478052">
    <property type="component" value="Unassembled WGS sequence"/>
</dbReference>
<accession>A0A6G0ZQ13</accession>
<evidence type="ECO:0000313" key="2">
    <source>
        <dbReference type="Proteomes" id="UP000478052"/>
    </source>
</evidence>